<gene>
    <name evidence="2" type="primary">scpA</name>
    <name evidence="3" type="ORF">RM573_13205</name>
</gene>
<evidence type="ECO:0000256" key="1">
    <source>
        <dbReference type="ARBA" id="ARBA00044777"/>
    </source>
</evidence>
<protein>
    <recommendedName>
        <fullName evidence="1 2">Segregation and condensation protein A</fullName>
    </recommendedName>
</protein>
<dbReference type="PANTHER" id="PTHR33969:SF2">
    <property type="entry name" value="SEGREGATION AND CONDENSATION PROTEIN A"/>
    <property type="match status" value="1"/>
</dbReference>
<name>A0ABU3A6G0_9GAMM</name>
<dbReference type="InterPro" id="IPR003768">
    <property type="entry name" value="ScpA"/>
</dbReference>
<evidence type="ECO:0000256" key="2">
    <source>
        <dbReference type="HAMAP-Rule" id="MF_01805"/>
    </source>
</evidence>
<reference evidence="3 4" key="1">
    <citation type="submission" date="2023-09" db="EMBL/GenBank/DDBJ databases">
        <authorList>
            <person name="Rey-Velasco X."/>
        </authorList>
    </citation>
    <scope>NUCLEOTIDE SEQUENCE [LARGE SCALE GENOMIC DNA]</scope>
    <source>
        <strain evidence="3 4">W431</strain>
    </source>
</reference>
<keyword evidence="2" id="KW-0131">Cell cycle</keyword>
<sequence length="271" mass="30960">MQQQVLPFAFIRGEAVVEKPQDLFIPPDALEIILESFEGPLDLLLYLIKKQKFDILDLPIAPITTQYMSYVELMKDVKLELAAEYLVMAAILAEIKSRLLLPKLQVEEEEADPRAELVRRLQEYEVIKLAAQNIDELPRLERDFAIANASFSNTFTYKTQAAEVDLADLVTALQGVLKRTQAFEHHHIAKETLSTRQRMSEILARLSDTKTTHFIEFESLFEVSEGRHGVVVTFLAVLELLKEQLIECQQVQNLGQIHVRLKGAESSYDQH</sequence>
<evidence type="ECO:0000313" key="4">
    <source>
        <dbReference type="Proteomes" id="UP001266357"/>
    </source>
</evidence>
<dbReference type="Gene3D" id="6.10.250.2410">
    <property type="match status" value="1"/>
</dbReference>
<dbReference type="EMBL" id="JAVRIF010000007">
    <property type="protein sequence ID" value="MDT0604561.1"/>
    <property type="molecule type" value="Genomic_DNA"/>
</dbReference>
<accession>A0ABU3A6G0</accession>
<comment type="function">
    <text evidence="2">Participates in chromosomal partition during cell division. May act via the formation of a condensin-like complex containing Smc and ScpB that pull DNA away from mid-cell into both cell halves.</text>
</comment>
<evidence type="ECO:0000313" key="3">
    <source>
        <dbReference type="EMBL" id="MDT0604561.1"/>
    </source>
</evidence>
<dbReference type="Pfam" id="PF02616">
    <property type="entry name" value="SMC_ScpA"/>
    <property type="match status" value="1"/>
</dbReference>
<comment type="subcellular location">
    <subcellularLocation>
        <location evidence="2">Cytoplasm</location>
    </subcellularLocation>
    <text evidence="2">Associated with two foci at the outer edges of the nucleoid region in young cells, and at four foci within both cell halves in older cells.</text>
</comment>
<keyword evidence="4" id="KW-1185">Reference proteome</keyword>
<dbReference type="RefSeq" id="WP_311582972.1">
    <property type="nucleotide sequence ID" value="NZ_JAVRIF010000007.1"/>
</dbReference>
<comment type="subunit">
    <text evidence="2">Component of a cohesin-like complex composed of ScpA, ScpB and the Smc homodimer, in which ScpA and ScpB bind to the head domain of Smc. The presence of the three proteins is required for the association of the complex with DNA.</text>
</comment>
<organism evidence="3 4">
    <name type="scientific">Thalassotalea castellviae</name>
    <dbReference type="NCBI Taxonomy" id="3075612"/>
    <lineage>
        <taxon>Bacteria</taxon>
        <taxon>Pseudomonadati</taxon>
        <taxon>Pseudomonadota</taxon>
        <taxon>Gammaproteobacteria</taxon>
        <taxon>Alteromonadales</taxon>
        <taxon>Colwelliaceae</taxon>
        <taxon>Thalassotalea</taxon>
    </lineage>
</organism>
<dbReference type="PANTHER" id="PTHR33969">
    <property type="entry name" value="SEGREGATION AND CONDENSATION PROTEIN A"/>
    <property type="match status" value="1"/>
</dbReference>
<dbReference type="HAMAP" id="MF_01805">
    <property type="entry name" value="ScpA"/>
    <property type="match status" value="1"/>
</dbReference>
<comment type="caution">
    <text evidence="3">The sequence shown here is derived from an EMBL/GenBank/DDBJ whole genome shotgun (WGS) entry which is preliminary data.</text>
</comment>
<keyword evidence="2" id="KW-0132">Cell division</keyword>
<dbReference type="Proteomes" id="UP001266357">
    <property type="component" value="Unassembled WGS sequence"/>
</dbReference>
<keyword evidence="2" id="KW-0159">Chromosome partition</keyword>
<proteinExistence type="inferred from homology"/>
<comment type="similarity">
    <text evidence="2">Belongs to the ScpA family.</text>
</comment>
<keyword evidence="2" id="KW-0963">Cytoplasm</keyword>